<dbReference type="Gene3D" id="2.120.10.30">
    <property type="entry name" value="TolB, C-terminal domain"/>
    <property type="match status" value="1"/>
</dbReference>
<feature type="domain" description="SMP-30/Gluconolactonase/LRE-like region" evidence="3">
    <location>
        <begin position="20"/>
        <end position="272"/>
    </location>
</feature>
<evidence type="ECO:0000256" key="2">
    <source>
        <dbReference type="ARBA" id="ARBA00022801"/>
    </source>
</evidence>
<organism evidence="4 5">
    <name type="scientific">Micromonospora olivasterospora</name>
    <dbReference type="NCBI Taxonomy" id="1880"/>
    <lineage>
        <taxon>Bacteria</taxon>
        <taxon>Bacillati</taxon>
        <taxon>Actinomycetota</taxon>
        <taxon>Actinomycetes</taxon>
        <taxon>Micromonosporales</taxon>
        <taxon>Micromonosporaceae</taxon>
        <taxon>Micromonospora</taxon>
    </lineage>
</organism>
<evidence type="ECO:0000259" key="3">
    <source>
        <dbReference type="Pfam" id="PF08450"/>
    </source>
</evidence>
<dbReference type="AlphaFoldDB" id="A0A562I2R8"/>
<dbReference type="Proteomes" id="UP000319825">
    <property type="component" value="Unassembled WGS sequence"/>
</dbReference>
<dbReference type="InterPro" id="IPR013658">
    <property type="entry name" value="SGL"/>
</dbReference>
<evidence type="ECO:0000313" key="5">
    <source>
        <dbReference type="Proteomes" id="UP000319825"/>
    </source>
</evidence>
<protein>
    <submittedName>
        <fullName evidence="4">Sugar lactone lactonase YvrE</fullName>
    </submittedName>
</protein>
<evidence type="ECO:0000313" key="4">
    <source>
        <dbReference type="EMBL" id="TWH65242.1"/>
    </source>
</evidence>
<name>A0A562I2R8_MICOL</name>
<comment type="caution">
    <text evidence="4">The sequence shown here is derived from an EMBL/GenBank/DDBJ whole genome shotgun (WGS) entry which is preliminary data.</text>
</comment>
<dbReference type="GO" id="GO:0016787">
    <property type="term" value="F:hydrolase activity"/>
    <property type="evidence" value="ECO:0007669"/>
    <property type="project" value="UniProtKB-KW"/>
</dbReference>
<keyword evidence="5" id="KW-1185">Reference proteome</keyword>
<keyword evidence="2" id="KW-0378">Hydrolase</keyword>
<dbReference type="RefSeq" id="WP_145772614.1">
    <property type="nucleotide sequence ID" value="NZ_BAAATQ010000095.1"/>
</dbReference>
<dbReference type="SUPFAM" id="SSF63829">
    <property type="entry name" value="Calcium-dependent phosphotriesterase"/>
    <property type="match status" value="1"/>
</dbReference>
<dbReference type="PANTHER" id="PTHR47572">
    <property type="entry name" value="LIPOPROTEIN-RELATED"/>
    <property type="match status" value="1"/>
</dbReference>
<gene>
    <name evidence="4" type="ORF">JD77_00177</name>
</gene>
<accession>A0A562I2R8</accession>
<dbReference type="InterPro" id="IPR011042">
    <property type="entry name" value="6-blade_b-propeller_TolB-like"/>
</dbReference>
<dbReference type="EMBL" id="VLKE01000001">
    <property type="protein sequence ID" value="TWH65242.1"/>
    <property type="molecule type" value="Genomic_DNA"/>
</dbReference>
<evidence type="ECO:0000256" key="1">
    <source>
        <dbReference type="ARBA" id="ARBA00008853"/>
    </source>
</evidence>
<dbReference type="InterPro" id="IPR051262">
    <property type="entry name" value="SMP-30/CGR1_Lactonase"/>
</dbReference>
<sequence>MTGSQSAETDVLQQGFTFLEGPRWHDGEIWVSDMDGLAVHAVDVAGNVRTVTEVPGRPSGLGWLPDGRLLVVSMADRAILRLDPDGLTVHSDLSALAAHDLNDMWVDRDGRAYISEMGVDIESFLAANSQAVTKGDMGALATADVPTAKLFRVDPDGSVAEVAADLRFPNGVTVSPDGEQLVVAETLGQRLSVYDLRDGRLAGRRTASLGFLPDGISAMDEEGCVWVASPFTNSAERVTLDGQSAGRVRSDRMVIACDLGGPDGRTLALCTAPGADRTATVRESRLETAVVSIPRRVVP</sequence>
<dbReference type="PANTHER" id="PTHR47572:SF4">
    <property type="entry name" value="LACTONASE DRP35"/>
    <property type="match status" value="1"/>
</dbReference>
<proteinExistence type="inferred from homology"/>
<reference evidence="4 5" key="1">
    <citation type="submission" date="2019-07" db="EMBL/GenBank/DDBJ databases">
        <title>R&amp;d 2014.</title>
        <authorList>
            <person name="Klenk H.-P."/>
        </authorList>
    </citation>
    <scope>NUCLEOTIDE SEQUENCE [LARGE SCALE GENOMIC DNA]</scope>
    <source>
        <strain evidence="4 5">DSM 43868</strain>
    </source>
</reference>
<dbReference type="OrthoDB" id="241638at2"/>
<comment type="similarity">
    <text evidence="1">Belongs to the SMP-30/CGR1 family.</text>
</comment>
<dbReference type="Pfam" id="PF08450">
    <property type="entry name" value="SGL"/>
    <property type="match status" value="1"/>
</dbReference>